<dbReference type="InterPro" id="IPR026904">
    <property type="entry name" value="MnmG_C"/>
</dbReference>
<evidence type="ECO:0000256" key="6">
    <source>
        <dbReference type="ARBA" id="ARBA00022630"/>
    </source>
</evidence>
<dbReference type="Pfam" id="PF13932">
    <property type="entry name" value="SAM_GIDA_C"/>
    <property type="match status" value="1"/>
</dbReference>
<dbReference type="GO" id="GO:0050660">
    <property type="term" value="F:flavin adenine dinucleotide binding"/>
    <property type="evidence" value="ECO:0007669"/>
    <property type="project" value="UniProtKB-UniRule"/>
</dbReference>
<dbReference type="PROSITE" id="PS01281">
    <property type="entry name" value="GIDA_2"/>
    <property type="match status" value="1"/>
</dbReference>
<dbReference type="HAMAP" id="MF_00129">
    <property type="entry name" value="MnmG_GidA"/>
    <property type="match status" value="1"/>
</dbReference>
<dbReference type="FunFam" id="3.50.50.60:FF:000002">
    <property type="entry name" value="tRNA uridine 5-carboxymethylaminomethyl modification enzyme MnmG"/>
    <property type="match status" value="1"/>
</dbReference>
<evidence type="ECO:0000313" key="15">
    <source>
        <dbReference type="Proteomes" id="UP000199476"/>
    </source>
</evidence>
<dbReference type="GO" id="GO:0005829">
    <property type="term" value="C:cytosol"/>
    <property type="evidence" value="ECO:0007669"/>
    <property type="project" value="TreeGrafter"/>
</dbReference>
<keyword evidence="9 12" id="KW-0520">NAD</keyword>
<evidence type="ECO:0000256" key="9">
    <source>
        <dbReference type="ARBA" id="ARBA00023027"/>
    </source>
</evidence>
<keyword evidence="5 12" id="KW-0963">Cytoplasm</keyword>
<dbReference type="Proteomes" id="UP000199476">
    <property type="component" value="Unassembled WGS sequence"/>
</dbReference>
<dbReference type="OrthoDB" id="9815560at2"/>
<comment type="subunit">
    <text evidence="10 12">Homodimer. Heterotetramer of two MnmE and two MnmG subunits.</text>
</comment>
<keyword evidence="6 12" id="KW-0285">Flavoprotein</keyword>
<evidence type="ECO:0000256" key="5">
    <source>
        <dbReference type="ARBA" id="ARBA00022490"/>
    </source>
</evidence>
<dbReference type="PRINTS" id="PR00368">
    <property type="entry name" value="FADPNR"/>
</dbReference>
<dbReference type="Gene3D" id="3.50.50.60">
    <property type="entry name" value="FAD/NAD(P)-binding domain"/>
    <property type="match status" value="2"/>
</dbReference>
<dbReference type="RefSeq" id="WP_089760779.1">
    <property type="nucleotide sequence ID" value="NZ_FNGO01000015.1"/>
</dbReference>
<gene>
    <name evidence="12" type="primary">mnmG</name>
    <name evidence="12" type="synonym">gidA</name>
    <name evidence="14" type="ORF">SAMN04488692_11554</name>
</gene>
<dbReference type="InterPro" id="IPR040131">
    <property type="entry name" value="MnmG_N"/>
</dbReference>
<evidence type="ECO:0000313" key="14">
    <source>
        <dbReference type="EMBL" id="SDM06211.1"/>
    </source>
</evidence>
<dbReference type="InterPro" id="IPR047001">
    <property type="entry name" value="MnmG_C_subdom"/>
</dbReference>
<dbReference type="InterPro" id="IPR049312">
    <property type="entry name" value="GIDA_C_N"/>
</dbReference>
<keyword evidence="8 12" id="KW-0274">FAD</keyword>
<dbReference type="Pfam" id="PF21680">
    <property type="entry name" value="GIDA_C_1st"/>
    <property type="match status" value="1"/>
</dbReference>
<dbReference type="EMBL" id="FNGO01000015">
    <property type="protein sequence ID" value="SDM06211.1"/>
    <property type="molecule type" value="Genomic_DNA"/>
</dbReference>
<dbReference type="GO" id="GO:0030488">
    <property type="term" value="P:tRNA methylation"/>
    <property type="evidence" value="ECO:0007669"/>
    <property type="project" value="TreeGrafter"/>
</dbReference>
<dbReference type="Pfam" id="PF01134">
    <property type="entry name" value="GIDA"/>
    <property type="match status" value="1"/>
</dbReference>
<evidence type="ECO:0000256" key="12">
    <source>
        <dbReference type="HAMAP-Rule" id="MF_00129"/>
    </source>
</evidence>
<dbReference type="InterPro" id="IPR044920">
    <property type="entry name" value="MnmG_C_subdom_sf"/>
</dbReference>
<dbReference type="Gene3D" id="1.10.10.1800">
    <property type="entry name" value="tRNA uridine 5-carboxymethylaminomethyl modification enzyme MnmG/GidA"/>
    <property type="match status" value="1"/>
</dbReference>
<dbReference type="InterPro" id="IPR002218">
    <property type="entry name" value="MnmG-rel"/>
</dbReference>
<evidence type="ECO:0000256" key="7">
    <source>
        <dbReference type="ARBA" id="ARBA00022694"/>
    </source>
</evidence>
<proteinExistence type="inferred from homology"/>
<dbReference type="STRING" id="321763.SAMN04488692_11554"/>
<dbReference type="InterPro" id="IPR004416">
    <property type="entry name" value="MnmG"/>
</dbReference>
<comment type="caution">
    <text evidence="12">Lacks conserved residue(s) required for the propagation of feature annotation.</text>
</comment>
<accession>A0A1G9Q645</accession>
<dbReference type="PANTHER" id="PTHR11806:SF0">
    <property type="entry name" value="PROTEIN MTO1 HOMOLOG, MITOCHONDRIAL"/>
    <property type="match status" value="1"/>
</dbReference>
<dbReference type="PANTHER" id="PTHR11806">
    <property type="entry name" value="GLUCOSE INHIBITED DIVISION PROTEIN A"/>
    <property type="match status" value="1"/>
</dbReference>
<reference evidence="14 15" key="1">
    <citation type="submission" date="2016-10" db="EMBL/GenBank/DDBJ databases">
        <authorList>
            <person name="de Groot N.N."/>
        </authorList>
    </citation>
    <scope>NUCLEOTIDE SEQUENCE [LARGE SCALE GENOMIC DNA]</scope>
    <source>
        <strain evidence="14 15">SLAS-1</strain>
    </source>
</reference>
<dbReference type="SUPFAM" id="SSF51905">
    <property type="entry name" value="FAD/NAD(P)-binding domain"/>
    <property type="match status" value="1"/>
</dbReference>
<dbReference type="GO" id="GO:0002098">
    <property type="term" value="P:tRNA wobble uridine modification"/>
    <property type="evidence" value="ECO:0007669"/>
    <property type="project" value="InterPro"/>
</dbReference>
<organism evidence="14 15">
    <name type="scientific">Halarsenatibacter silvermanii</name>
    <dbReference type="NCBI Taxonomy" id="321763"/>
    <lineage>
        <taxon>Bacteria</taxon>
        <taxon>Bacillati</taxon>
        <taxon>Bacillota</taxon>
        <taxon>Clostridia</taxon>
        <taxon>Halanaerobiales</taxon>
        <taxon>Halarsenatibacteraceae</taxon>
        <taxon>Halarsenatibacter</taxon>
    </lineage>
</organism>
<dbReference type="FunFam" id="1.10.150.570:FF:000001">
    <property type="entry name" value="tRNA uridine 5-carboxymethylaminomethyl modification enzyme MnmG"/>
    <property type="match status" value="1"/>
</dbReference>
<keyword evidence="7 12" id="KW-0819">tRNA processing</keyword>
<evidence type="ECO:0000256" key="2">
    <source>
        <dbReference type="ARBA" id="ARBA00003717"/>
    </source>
</evidence>
<feature type="binding site" evidence="12">
    <location>
        <begin position="286"/>
        <end position="300"/>
    </location>
    <ligand>
        <name>NAD(+)</name>
        <dbReference type="ChEBI" id="CHEBI:57540"/>
    </ligand>
</feature>
<evidence type="ECO:0000256" key="8">
    <source>
        <dbReference type="ARBA" id="ARBA00022827"/>
    </source>
</evidence>
<feature type="binding site" evidence="12">
    <location>
        <begin position="25"/>
        <end position="30"/>
    </location>
    <ligand>
        <name>FAD</name>
        <dbReference type="ChEBI" id="CHEBI:57692"/>
    </ligand>
</feature>
<evidence type="ECO:0000259" key="13">
    <source>
        <dbReference type="SMART" id="SM01228"/>
    </source>
</evidence>
<comment type="similarity">
    <text evidence="3 12">Belongs to the MnmG family.</text>
</comment>
<protein>
    <recommendedName>
        <fullName evidence="4 12">tRNA uridine 5-carboxymethylaminomethyl modification enzyme MnmG</fullName>
    </recommendedName>
    <alternativeName>
        <fullName evidence="11 12">Glucose-inhibited division protein A</fullName>
    </alternativeName>
</protein>
<evidence type="ECO:0000256" key="10">
    <source>
        <dbReference type="ARBA" id="ARBA00025948"/>
    </source>
</evidence>
<dbReference type="FunFam" id="1.10.10.1800:FF:000001">
    <property type="entry name" value="tRNA uridine 5-carboxymethylaminomethyl modification enzyme MnmG"/>
    <property type="match status" value="1"/>
</dbReference>
<comment type="subcellular location">
    <subcellularLocation>
        <location evidence="12">Cytoplasm</location>
    </subcellularLocation>
</comment>
<evidence type="ECO:0000256" key="11">
    <source>
        <dbReference type="ARBA" id="ARBA00031800"/>
    </source>
</evidence>
<sequence length="643" mass="72223">MSERDAGSGNYTSESPKKYDVIVVGAGHAGCEAALAPARMGYRVLVLTVNLDHVAFMPCNPSLGGPGKAHIAREIDALGGEMAVNMDKTMTQIRMVNTSKGPAVQALRGQADKARYHERMKQVLENQQNLDLKQDVVVDLVVEEKKISGVVTKTGILYRADKVILTTGTFLRACNIIGEARYSAGPNQQYPANSLSESLEELNFDLLRFMTTTPPRVKGSTVDFSKMREQPGDKGNLSFSFTSDSPLQGKKQDSCWLTHTTEKTHELIRSQVDRAPLISGEMEGTGPRYCPSIEDKVVEFPDKDSHQLFLEPEGRSTDEFYISGLFTGLPLDVQQRVLETIPGLERAEIMRPGYAIEYDCVASGQFDLTLETDSIEGLYTAGQINGTSGYEEAGGQGLIAGINAALALEGRDPLILQRSEAYIGVLIDELVTKNPREPYRMLTSRAEYRLLLRQDNADQRLTPLGRETGLVSDRRWEIYKNKKEQIEELEDYLNNTKVTPTRDVIQALQELDSGGLKQDANLEKILRRPEISYPDLKKIVDDLPEYPREVFRQVEISNKYQGYIDRQRQQIKEFERMENRLLPEDINYDELSNLRQEAREKLSRIRPRSLGQASRISGVSPADISALMIYLEKEEKADKEKEE</sequence>
<keyword evidence="15" id="KW-1185">Reference proteome</keyword>
<dbReference type="InterPro" id="IPR036188">
    <property type="entry name" value="FAD/NAD-bd_sf"/>
</dbReference>
<evidence type="ECO:0000256" key="3">
    <source>
        <dbReference type="ARBA" id="ARBA00007653"/>
    </source>
</evidence>
<dbReference type="NCBIfam" id="TIGR00136">
    <property type="entry name" value="mnmG_gidA"/>
    <property type="match status" value="1"/>
</dbReference>
<dbReference type="Gene3D" id="1.10.150.570">
    <property type="entry name" value="GidA associated domain, C-terminal subdomain"/>
    <property type="match status" value="1"/>
</dbReference>
<name>A0A1G9Q645_9FIRM</name>
<comment type="function">
    <text evidence="2 12">NAD-binding protein involved in the addition of a carboxymethylaminomethyl (cmnm) group at the wobble position (U34) of certain tRNAs, forming tRNA-cmnm(5)s(2)U34.</text>
</comment>
<dbReference type="InterPro" id="IPR020595">
    <property type="entry name" value="MnmG-rel_CS"/>
</dbReference>
<evidence type="ECO:0000256" key="4">
    <source>
        <dbReference type="ARBA" id="ARBA00020461"/>
    </source>
</evidence>
<feature type="domain" description="tRNA uridine 5-carboxymethylaminomethyl modification enzyme C-terminal subdomain" evidence="13">
    <location>
        <begin position="558"/>
        <end position="629"/>
    </location>
</feature>
<dbReference type="AlphaFoldDB" id="A0A1G9Q645"/>
<comment type="cofactor">
    <cofactor evidence="1 12">
        <name>FAD</name>
        <dbReference type="ChEBI" id="CHEBI:57692"/>
    </cofactor>
</comment>
<evidence type="ECO:0000256" key="1">
    <source>
        <dbReference type="ARBA" id="ARBA00001974"/>
    </source>
</evidence>
<dbReference type="SMART" id="SM01228">
    <property type="entry name" value="GIDA_assoc_3"/>
    <property type="match status" value="1"/>
</dbReference>